<name>A0A3A1N9W1_9FLAO</name>
<protein>
    <submittedName>
        <fullName evidence="1">Uncharacterized protein</fullName>
    </submittedName>
</protein>
<dbReference type="EMBL" id="QXFH01000068">
    <property type="protein sequence ID" value="RIV35982.1"/>
    <property type="molecule type" value="Genomic_DNA"/>
</dbReference>
<gene>
    <name evidence="1" type="ORF">D2V08_03280</name>
</gene>
<evidence type="ECO:0000313" key="1">
    <source>
        <dbReference type="EMBL" id="RIV35982.1"/>
    </source>
</evidence>
<organism evidence="1 2">
    <name type="scientific">Flagellimonas lutimaris</name>
    <dbReference type="NCBI Taxonomy" id="475082"/>
    <lineage>
        <taxon>Bacteria</taxon>
        <taxon>Pseudomonadati</taxon>
        <taxon>Bacteroidota</taxon>
        <taxon>Flavobacteriia</taxon>
        <taxon>Flavobacteriales</taxon>
        <taxon>Flavobacteriaceae</taxon>
        <taxon>Flagellimonas</taxon>
    </lineage>
</organism>
<sequence>MKPKFSNKAPFLAGTLNKILSKTALLISFLSFFTVVYQSYLGREENKLIRQQQMASSLPYLAQWVNYPGDGTFDYVIANQGVGPAFIQEVFFEILAPSGKDTLTFKNSDQLFRRLIKNKKLKSLTSTFRKGMLLPANSSKTLIHVIFQDDDSDASFMKTIQDTLLGYRIYYEDVYGNKWYIKNESESPVKVPMQH</sequence>
<comment type="caution">
    <text evidence="1">The sequence shown here is derived from an EMBL/GenBank/DDBJ whole genome shotgun (WGS) entry which is preliminary data.</text>
</comment>
<dbReference type="AlphaFoldDB" id="A0A3A1N9W1"/>
<dbReference type="Proteomes" id="UP000266067">
    <property type="component" value="Unassembled WGS sequence"/>
</dbReference>
<accession>A0A3A1N9W1</accession>
<proteinExistence type="predicted"/>
<dbReference type="OrthoDB" id="1492993at2"/>
<evidence type="ECO:0000313" key="2">
    <source>
        <dbReference type="Proteomes" id="UP000266067"/>
    </source>
</evidence>
<reference evidence="1 2" key="1">
    <citation type="submission" date="2018-08" db="EMBL/GenBank/DDBJ databases">
        <title>Proposal of Muricauda 72 sp.nov. and Muricauda NH166 sp.nov., isolated from seawater.</title>
        <authorList>
            <person name="Cheng H."/>
            <person name="Wu Y.-H."/>
            <person name="Guo L.-L."/>
            <person name="Xu X.-W."/>
        </authorList>
    </citation>
    <scope>NUCLEOTIDE SEQUENCE [LARGE SCALE GENOMIC DNA]</scope>
    <source>
        <strain evidence="1 2">KCTC 22173</strain>
    </source>
</reference>
<keyword evidence="2" id="KW-1185">Reference proteome</keyword>